<dbReference type="STRING" id="520822.A0A151HZT9"/>
<dbReference type="Proteomes" id="UP000078540">
    <property type="component" value="Unassembled WGS sequence"/>
</dbReference>
<sequence>MTNHRANVENIANIVEYIRNADPEQFANIRDEVFEVFKEMEVDFDIINNETMDQDSDEKMLSDDTSYVSDMSEYEIDRVEKFVSEICALNARTKHCVIHNYYTTGGLTVCTACMIRIADINNVGMYHVRKHETGSFDGNVVLERVRDAIERHGSVKVNTAFIDKFATNDKCANKSDQSIRYREYISPSSAANSNKKEKHVNVLYMQDPCNDGVGHFAWIKNLSRLVLHHRIWINSTRLLFSIIVIRAITQRFDASSEKYTRCPWMVVEQWEAYRNATRCHICEKPFASDNTRVHYHCHLTGRYHGSAHANCNLNKNLLYIPIIFHNLSSYVHHVDVLQITKEKYISFTKDIDSIKNKNEKNFQKNCIKLRFIDSFKFLNASLDKLALFLSRNKLKIVLSKFSTLSNEEFELLIRKDVFPYEYVNCVEKLQDDLYLKTSFENLKTDLVIGRNAKTRIRFELFTDIDMIIFIERPGKREDKLLATLYNYNNISTFSTMFAAQRK</sequence>
<name>A0A151HZT9_9HYME</name>
<evidence type="ECO:0000313" key="1">
    <source>
        <dbReference type="EMBL" id="KYM78630.1"/>
    </source>
</evidence>
<evidence type="ECO:0000313" key="2">
    <source>
        <dbReference type="Proteomes" id="UP000078540"/>
    </source>
</evidence>
<dbReference type="PANTHER" id="PTHR31511:SF12">
    <property type="entry name" value="RHO TERMINATION FACTOR N-TERMINAL DOMAIN-CONTAINING PROTEIN"/>
    <property type="match status" value="1"/>
</dbReference>
<proteinExistence type="predicted"/>
<dbReference type="InterPro" id="IPR044925">
    <property type="entry name" value="His-Me_finger_sf"/>
</dbReference>
<dbReference type="SUPFAM" id="SSF54060">
    <property type="entry name" value="His-Me finger endonucleases"/>
    <property type="match status" value="1"/>
</dbReference>
<accession>A0A151HZT9</accession>
<evidence type="ECO:0008006" key="3">
    <source>
        <dbReference type="Google" id="ProtNLM"/>
    </source>
</evidence>
<dbReference type="EMBL" id="KQ976654">
    <property type="protein sequence ID" value="KYM78630.1"/>
    <property type="molecule type" value="Genomic_DNA"/>
</dbReference>
<dbReference type="AlphaFoldDB" id="A0A151HZT9"/>
<protein>
    <recommendedName>
        <fullName evidence="3">C2H2-type domain-containing protein</fullName>
    </recommendedName>
</protein>
<gene>
    <name evidence="1" type="ORF">ALC53_10934</name>
</gene>
<organism evidence="1 2">
    <name type="scientific">Atta colombica</name>
    <dbReference type="NCBI Taxonomy" id="520822"/>
    <lineage>
        <taxon>Eukaryota</taxon>
        <taxon>Metazoa</taxon>
        <taxon>Ecdysozoa</taxon>
        <taxon>Arthropoda</taxon>
        <taxon>Hexapoda</taxon>
        <taxon>Insecta</taxon>
        <taxon>Pterygota</taxon>
        <taxon>Neoptera</taxon>
        <taxon>Endopterygota</taxon>
        <taxon>Hymenoptera</taxon>
        <taxon>Apocrita</taxon>
        <taxon>Aculeata</taxon>
        <taxon>Formicoidea</taxon>
        <taxon>Formicidae</taxon>
        <taxon>Myrmicinae</taxon>
        <taxon>Atta</taxon>
    </lineage>
</organism>
<dbReference type="PANTHER" id="PTHR31511">
    <property type="entry name" value="PROTEIN CBG23764"/>
    <property type="match status" value="1"/>
</dbReference>
<reference evidence="1 2" key="1">
    <citation type="submission" date="2015-09" db="EMBL/GenBank/DDBJ databases">
        <title>Atta colombica WGS genome.</title>
        <authorList>
            <person name="Nygaard S."/>
            <person name="Hu H."/>
            <person name="Boomsma J."/>
            <person name="Zhang G."/>
        </authorList>
    </citation>
    <scope>NUCLEOTIDE SEQUENCE [LARGE SCALE GENOMIC DNA]</scope>
    <source>
        <strain evidence="1">Treedump-2</strain>
        <tissue evidence="1">Whole body</tissue>
    </source>
</reference>
<keyword evidence="2" id="KW-1185">Reference proteome</keyword>